<dbReference type="SMART" id="SM00267">
    <property type="entry name" value="GGDEF"/>
    <property type="match status" value="1"/>
</dbReference>
<dbReference type="PROSITE" id="PS50887">
    <property type="entry name" value="GGDEF"/>
    <property type="match status" value="1"/>
</dbReference>
<gene>
    <name evidence="6" type="primary">pleD_1</name>
    <name evidence="6" type="ORF">ROH8110_00237</name>
</gene>
<reference evidence="6 7" key="1">
    <citation type="submission" date="2017-03" db="EMBL/GenBank/DDBJ databases">
        <authorList>
            <person name="Afonso C.L."/>
            <person name="Miller P.J."/>
            <person name="Scott M.A."/>
            <person name="Spackman E."/>
            <person name="Goraichik I."/>
            <person name="Dimitrov K.M."/>
            <person name="Suarez D.L."/>
            <person name="Swayne D.E."/>
        </authorList>
    </citation>
    <scope>NUCLEOTIDE SEQUENCE [LARGE SCALE GENOMIC DNA]</scope>
    <source>
        <strain evidence="6 7">CECT 8110</strain>
    </source>
</reference>
<dbReference type="CDD" id="cd01949">
    <property type="entry name" value="GGDEF"/>
    <property type="match status" value="1"/>
</dbReference>
<keyword evidence="7" id="KW-1185">Reference proteome</keyword>
<dbReference type="OrthoDB" id="9812260at2"/>
<dbReference type="Pfam" id="PF00072">
    <property type="entry name" value="Response_reg"/>
    <property type="match status" value="1"/>
</dbReference>
<comment type="catalytic activity">
    <reaction evidence="2">
        <text>2 GTP = 3',3'-c-di-GMP + 2 diphosphate</text>
        <dbReference type="Rhea" id="RHEA:24898"/>
        <dbReference type="ChEBI" id="CHEBI:33019"/>
        <dbReference type="ChEBI" id="CHEBI:37565"/>
        <dbReference type="ChEBI" id="CHEBI:58805"/>
        <dbReference type="EC" id="2.7.7.65"/>
    </reaction>
</comment>
<dbReference type="InterPro" id="IPR000160">
    <property type="entry name" value="GGDEF_dom"/>
</dbReference>
<dbReference type="Gene3D" id="3.30.70.270">
    <property type="match status" value="1"/>
</dbReference>
<dbReference type="PANTHER" id="PTHR45138:SF9">
    <property type="entry name" value="DIGUANYLATE CYCLASE DGCM-RELATED"/>
    <property type="match status" value="1"/>
</dbReference>
<name>A0A1X6Y8B7_9RHOB</name>
<dbReference type="AlphaFoldDB" id="A0A1X6Y8B7"/>
<dbReference type="SUPFAM" id="SSF52172">
    <property type="entry name" value="CheY-like"/>
    <property type="match status" value="2"/>
</dbReference>
<dbReference type="SUPFAM" id="SSF55073">
    <property type="entry name" value="Nucleotide cyclase"/>
    <property type="match status" value="1"/>
</dbReference>
<comment type="caution">
    <text evidence="3">Lacks conserved residue(s) required for the propagation of feature annotation.</text>
</comment>
<sequence>MSGKVLIVDGLATNRIVMKVKLSAAYYDVIPAGTAAEALALAALESPDLVICAPTMVDMSGPEFVRRLKKQQEGDAPPVLLFLCDHTLDLRLDALRAGADEVLVKPVDDPALLARLRSLLRQHQVTRDLRMHAGAVSALGLSEAAPGFDRPGRIGLIAPDRGGAAMLAQRLQRCSGHKVKPLDPEAALVKPRSGTAPEIYVLRVCAGNRNAATDLIANLNAKPHSRSRPIVVLLAPDAQGQTANLLDMGVADVIAESSAPDELALRIGRQLTFARRAEAMREQLQSGLRAAVVDPLTGLYNRRYALPFLNRLVDTASHDGRGFAVMVADLDHFKLVNDQYGHAAGDTVLRKVARLLKSNLRCEDMIARIGGEEFMIVMPETTRSEARRMASRLCAAVRDAPVPIASSEAPVHVTVSIGVTIGHAGGNAANLLDEADRALYGSKSGGRNTVTLSRHPAA</sequence>
<dbReference type="RefSeq" id="WP_085815966.1">
    <property type="nucleotide sequence ID" value="NZ_FWFU01000001.1"/>
</dbReference>
<dbReference type="Gene3D" id="3.40.50.2300">
    <property type="match status" value="1"/>
</dbReference>
<evidence type="ECO:0000256" key="3">
    <source>
        <dbReference type="PROSITE-ProRule" id="PRU00169"/>
    </source>
</evidence>
<dbReference type="PROSITE" id="PS50110">
    <property type="entry name" value="RESPONSE_REGULATORY"/>
    <property type="match status" value="1"/>
</dbReference>
<evidence type="ECO:0000313" key="6">
    <source>
        <dbReference type="EMBL" id="SLN13413.1"/>
    </source>
</evidence>
<evidence type="ECO:0000259" key="4">
    <source>
        <dbReference type="PROSITE" id="PS50110"/>
    </source>
</evidence>
<evidence type="ECO:0000256" key="1">
    <source>
        <dbReference type="ARBA" id="ARBA00012528"/>
    </source>
</evidence>
<feature type="domain" description="Response regulatory" evidence="4">
    <location>
        <begin position="4"/>
        <end position="120"/>
    </location>
</feature>
<dbReference type="Pfam" id="PF00990">
    <property type="entry name" value="GGDEF"/>
    <property type="match status" value="1"/>
</dbReference>
<dbReference type="InterPro" id="IPR043128">
    <property type="entry name" value="Rev_trsase/Diguanyl_cyclase"/>
</dbReference>
<dbReference type="EC" id="2.7.7.65" evidence="1"/>
<dbReference type="NCBIfam" id="TIGR00254">
    <property type="entry name" value="GGDEF"/>
    <property type="match status" value="1"/>
</dbReference>
<dbReference type="GO" id="GO:0000160">
    <property type="term" value="P:phosphorelay signal transduction system"/>
    <property type="evidence" value="ECO:0007669"/>
    <property type="project" value="InterPro"/>
</dbReference>
<dbReference type="SMART" id="SM00448">
    <property type="entry name" value="REC"/>
    <property type="match status" value="1"/>
</dbReference>
<accession>A0A1X6Y8B7</accession>
<proteinExistence type="predicted"/>
<dbReference type="GO" id="GO:0005886">
    <property type="term" value="C:plasma membrane"/>
    <property type="evidence" value="ECO:0007669"/>
    <property type="project" value="TreeGrafter"/>
</dbReference>
<dbReference type="PANTHER" id="PTHR45138">
    <property type="entry name" value="REGULATORY COMPONENTS OF SENSORY TRANSDUCTION SYSTEM"/>
    <property type="match status" value="1"/>
</dbReference>
<organism evidence="6 7">
    <name type="scientific">Roseovarius halotolerans</name>
    <dbReference type="NCBI Taxonomy" id="505353"/>
    <lineage>
        <taxon>Bacteria</taxon>
        <taxon>Pseudomonadati</taxon>
        <taxon>Pseudomonadota</taxon>
        <taxon>Alphaproteobacteria</taxon>
        <taxon>Rhodobacterales</taxon>
        <taxon>Roseobacteraceae</taxon>
        <taxon>Roseovarius</taxon>
    </lineage>
</organism>
<dbReference type="Proteomes" id="UP000193207">
    <property type="component" value="Unassembled WGS sequence"/>
</dbReference>
<feature type="domain" description="GGDEF" evidence="5">
    <location>
        <begin position="321"/>
        <end position="455"/>
    </location>
</feature>
<dbReference type="InterPro" id="IPR050469">
    <property type="entry name" value="Diguanylate_Cyclase"/>
</dbReference>
<evidence type="ECO:0000313" key="7">
    <source>
        <dbReference type="Proteomes" id="UP000193207"/>
    </source>
</evidence>
<dbReference type="EMBL" id="FWFU01000001">
    <property type="protein sequence ID" value="SLN13413.1"/>
    <property type="molecule type" value="Genomic_DNA"/>
</dbReference>
<dbReference type="FunFam" id="3.30.70.270:FF:000001">
    <property type="entry name" value="Diguanylate cyclase domain protein"/>
    <property type="match status" value="1"/>
</dbReference>
<protein>
    <recommendedName>
        <fullName evidence="1">diguanylate cyclase</fullName>
        <ecNumber evidence="1">2.7.7.65</ecNumber>
    </recommendedName>
</protein>
<evidence type="ECO:0000259" key="5">
    <source>
        <dbReference type="PROSITE" id="PS50887"/>
    </source>
</evidence>
<evidence type="ECO:0000256" key="2">
    <source>
        <dbReference type="ARBA" id="ARBA00034247"/>
    </source>
</evidence>
<dbReference type="GO" id="GO:0052621">
    <property type="term" value="F:diguanylate cyclase activity"/>
    <property type="evidence" value="ECO:0007669"/>
    <property type="project" value="UniProtKB-EC"/>
</dbReference>
<dbReference type="InterPro" id="IPR001789">
    <property type="entry name" value="Sig_transdc_resp-reg_receiver"/>
</dbReference>
<dbReference type="GO" id="GO:1902201">
    <property type="term" value="P:negative regulation of bacterial-type flagellum-dependent cell motility"/>
    <property type="evidence" value="ECO:0007669"/>
    <property type="project" value="TreeGrafter"/>
</dbReference>
<dbReference type="InterPro" id="IPR011006">
    <property type="entry name" value="CheY-like_superfamily"/>
</dbReference>
<dbReference type="InterPro" id="IPR029787">
    <property type="entry name" value="Nucleotide_cyclase"/>
</dbReference>
<dbReference type="GO" id="GO:0043709">
    <property type="term" value="P:cell adhesion involved in single-species biofilm formation"/>
    <property type="evidence" value="ECO:0007669"/>
    <property type="project" value="TreeGrafter"/>
</dbReference>